<accession>F9W480</accession>
<sequence length="110" mass="12884">MLWLVVPLKNKTMFSDILITDLGCDCVVWDYSDPIGVPQKSKNLLRIYWTIIFPQVDTYSMPFRSTKNSAFVCVLYLFSHIVYTKFNQLIMRFIIVEYVGGFLSARRTEI</sequence>
<evidence type="ECO:0000313" key="1">
    <source>
        <dbReference type="EMBL" id="CCD11968.1"/>
    </source>
</evidence>
<protein>
    <submittedName>
        <fullName evidence="1">Uncharacterized protein</fullName>
    </submittedName>
</protein>
<name>F9W480_TRYCI</name>
<reference evidence="2" key="1">
    <citation type="submission" date="2011-07" db="EMBL/GenBank/DDBJ databases">
        <title>Divergent evolution of antigenic variation in African trypanosomes.</title>
        <authorList>
            <person name="Jackson A.P."/>
            <person name="Berry A."/>
            <person name="Allison H.C."/>
            <person name="Burton P."/>
            <person name="Anderson J."/>
            <person name="Aslett M."/>
            <person name="Brown R."/>
            <person name="Corton N."/>
            <person name="Harris D."/>
            <person name="Hauser H."/>
            <person name="Gamble J."/>
            <person name="Gilderthorp R."/>
            <person name="McQuillan J."/>
            <person name="Quail M.A."/>
            <person name="Sanders M."/>
            <person name="Van Tonder A."/>
            <person name="Ginger M.L."/>
            <person name="Donelson J.E."/>
            <person name="Field M.C."/>
            <person name="Barry J.D."/>
            <person name="Berriman M."/>
            <person name="Hertz-Fowler C."/>
        </authorList>
    </citation>
    <scope>NUCLEOTIDE SEQUENCE [LARGE SCALE GENOMIC DNA]</scope>
    <source>
        <strain evidence="2">IL3000</strain>
    </source>
</reference>
<comment type="caution">
    <text evidence="1">The sequence shown here is derived from an EMBL/GenBank/DDBJ whole genome shotgun (WGS) entry which is preliminary data.</text>
</comment>
<dbReference type="EMBL" id="CAEQ01000526">
    <property type="protein sequence ID" value="CCD11968.1"/>
    <property type="molecule type" value="Genomic_DNA"/>
</dbReference>
<evidence type="ECO:0000313" key="2">
    <source>
        <dbReference type="Proteomes" id="UP000000702"/>
    </source>
</evidence>
<keyword evidence="2" id="KW-1185">Reference proteome</keyword>
<dbReference type="AlphaFoldDB" id="F9W480"/>
<reference evidence="1 2" key="2">
    <citation type="journal article" date="2012" name="Proc. Natl. Acad. Sci. U.S.A.">
        <title>Antigenic diversity is generated by distinct evolutionary mechanisms in African trypanosome species.</title>
        <authorList>
            <person name="Jackson A.P."/>
            <person name="Berry A."/>
            <person name="Aslett M."/>
            <person name="Allison H.C."/>
            <person name="Burton P."/>
            <person name="Vavrova-Anderson J."/>
            <person name="Brown R."/>
            <person name="Browne H."/>
            <person name="Corton N."/>
            <person name="Hauser H."/>
            <person name="Gamble J."/>
            <person name="Gilderthorp R."/>
            <person name="Marcello L."/>
            <person name="McQuillan J."/>
            <person name="Otto T.D."/>
            <person name="Quail M.A."/>
            <person name="Sanders M.J."/>
            <person name="van Tonder A."/>
            <person name="Ginger M.L."/>
            <person name="Field M.C."/>
            <person name="Barry J.D."/>
            <person name="Hertz-Fowler C."/>
            <person name="Berriman M."/>
        </authorList>
    </citation>
    <scope>NUCLEOTIDE SEQUENCE [LARGE SCALE GENOMIC DNA]</scope>
    <source>
        <strain evidence="1 2">IL3000</strain>
    </source>
</reference>
<gene>
    <name evidence="1" type="ORF">TCIL3000_0_00220</name>
</gene>
<proteinExistence type="predicted"/>
<organism evidence="1 2">
    <name type="scientific">Trypanosoma congolense (strain IL3000)</name>
    <dbReference type="NCBI Taxonomy" id="1068625"/>
    <lineage>
        <taxon>Eukaryota</taxon>
        <taxon>Discoba</taxon>
        <taxon>Euglenozoa</taxon>
        <taxon>Kinetoplastea</taxon>
        <taxon>Metakinetoplastina</taxon>
        <taxon>Trypanosomatida</taxon>
        <taxon>Trypanosomatidae</taxon>
        <taxon>Trypanosoma</taxon>
        <taxon>Nannomonas</taxon>
    </lineage>
</organism>
<dbReference type="Proteomes" id="UP000000702">
    <property type="component" value="Unassembled WGS sequence"/>
</dbReference>